<evidence type="ECO:0000313" key="2">
    <source>
        <dbReference type="EMBL" id="KAG2595930.1"/>
    </source>
</evidence>
<evidence type="ECO:0000313" key="3">
    <source>
        <dbReference type="Proteomes" id="UP000823388"/>
    </source>
</evidence>
<dbReference type="InterPro" id="IPR004252">
    <property type="entry name" value="Probable_transposase_24"/>
</dbReference>
<dbReference type="EMBL" id="CM029045">
    <property type="protein sequence ID" value="KAG2595930.1"/>
    <property type="molecule type" value="Genomic_DNA"/>
</dbReference>
<keyword evidence="3" id="KW-1185">Reference proteome</keyword>
<dbReference type="AlphaFoldDB" id="A0A8T0SCD1"/>
<feature type="region of interest" description="Disordered" evidence="1">
    <location>
        <begin position="454"/>
        <end position="489"/>
    </location>
</feature>
<feature type="region of interest" description="Disordered" evidence="1">
    <location>
        <begin position="134"/>
        <end position="153"/>
    </location>
</feature>
<comment type="caution">
    <text evidence="2">The sequence shown here is derived from an EMBL/GenBank/DDBJ whole genome shotgun (WGS) entry which is preliminary data.</text>
</comment>
<organism evidence="2 3">
    <name type="scientific">Panicum virgatum</name>
    <name type="common">Blackwell switchgrass</name>
    <dbReference type="NCBI Taxonomy" id="38727"/>
    <lineage>
        <taxon>Eukaryota</taxon>
        <taxon>Viridiplantae</taxon>
        <taxon>Streptophyta</taxon>
        <taxon>Embryophyta</taxon>
        <taxon>Tracheophyta</taxon>
        <taxon>Spermatophyta</taxon>
        <taxon>Magnoliopsida</taxon>
        <taxon>Liliopsida</taxon>
        <taxon>Poales</taxon>
        <taxon>Poaceae</taxon>
        <taxon>PACMAD clade</taxon>
        <taxon>Panicoideae</taxon>
        <taxon>Panicodae</taxon>
        <taxon>Paniceae</taxon>
        <taxon>Panicinae</taxon>
        <taxon>Panicum</taxon>
        <taxon>Panicum sect. Hiantes</taxon>
    </lineage>
</organism>
<name>A0A8T0SCD1_PANVG</name>
<protein>
    <submittedName>
        <fullName evidence="2">Uncharacterized protein</fullName>
    </submittedName>
</protein>
<dbReference type="PANTHER" id="PTHR33063">
    <property type="entry name" value="OS02G0583500 PROTEIN"/>
    <property type="match status" value="1"/>
</dbReference>
<reference evidence="2 3" key="1">
    <citation type="submission" date="2020-05" db="EMBL/GenBank/DDBJ databases">
        <title>WGS assembly of Panicum virgatum.</title>
        <authorList>
            <person name="Lovell J.T."/>
            <person name="Jenkins J."/>
            <person name="Shu S."/>
            <person name="Juenger T.E."/>
            <person name="Schmutz J."/>
        </authorList>
    </citation>
    <scope>NUCLEOTIDE SEQUENCE [LARGE SCALE GENOMIC DNA]</scope>
    <source>
        <strain evidence="3">cv. AP13</strain>
    </source>
</reference>
<accession>A0A8T0SCD1</accession>
<feature type="compositionally biased region" description="Acidic residues" evidence="1">
    <location>
        <begin position="85"/>
        <end position="94"/>
    </location>
</feature>
<dbReference type="PANTHER" id="PTHR33063:SF16">
    <property type="entry name" value="OS02G0241300 PROTEIN"/>
    <property type="match status" value="1"/>
</dbReference>
<feature type="compositionally biased region" description="Basic and acidic residues" evidence="1">
    <location>
        <begin position="454"/>
        <end position="467"/>
    </location>
</feature>
<sequence>MAPGRKVGSGKRQPAEQELTDYEKERTLNIMRNNQRIQELGMLKLKSILSQTAAPLNTKERGTAGTNNNKKARGTAVSDSLYQPEENDDSEEEGVEKSSNDTTRMPFGGARTKRVMAPGGQGLPARVTRQKTRASASTHEDLPATDVALVPPRSPAQHEDPLLMDDEVEHTTITEQVHRGRTLGKGLERISRGLGTKLAIHISEGNKRPETPMQAAKLASEGGIVLRQHIPILPHWKEYKKDPSILTDYIGKVAVQFTMDTNSKPVKDACVDMLKGGQRQMRHRLKKQYFDDVPANQVRTTSPVNSMTDEQWRALVAMWSSPRHKEKCQKYKLNREFVKLQQRTGSRCYIAHRFAVTEMLYPDAPPNAIELFKECHLSKKKGLAEPVQKAIDDMNAIMAAPVEDEQQPNTAIEAVSQVLPSSKFLQNVGLQPALKKRSSRAETLRVQELEAQLEKEKQDKEELRQKLDGQQQEIDNLKKQSEEARQKHLEDVGDLKKQLEENNALLRGLISFNQSQ</sequence>
<dbReference type="Pfam" id="PF03004">
    <property type="entry name" value="Transposase_24"/>
    <property type="match status" value="1"/>
</dbReference>
<gene>
    <name evidence="2" type="ORF">PVAP13_5KG120361</name>
</gene>
<feature type="region of interest" description="Disordered" evidence="1">
    <location>
        <begin position="1"/>
        <end position="27"/>
    </location>
</feature>
<dbReference type="Proteomes" id="UP000823388">
    <property type="component" value="Chromosome 5K"/>
</dbReference>
<proteinExistence type="predicted"/>
<feature type="region of interest" description="Disordered" evidence="1">
    <location>
        <begin position="54"/>
        <end position="126"/>
    </location>
</feature>
<feature type="compositionally biased region" description="Basic and acidic residues" evidence="1">
    <location>
        <begin position="475"/>
        <end position="489"/>
    </location>
</feature>
<evidence type="ECO:0000256" key="1">
    <source>
        <dbReference type="SAM" id="MobiDB-lite"/>
    </source>
</evidence>
<dbReference type="OrthoDB" id="693022at2759"/>